<reference evidence="1" key="1">
    <citation type="journal article" date="2021" name="Proc. Natl. Acad. Sci. U.S.A.">
        <title>A Catalog of Tens of Thousands of Viruses from Human Metagenomes Reveals Hidden Associations with Chronic Diseases.</title>
        <authorList>
            <person name="Tisza M.J."/>
            <person name="Buck C.B."/>
        </authorList>
    </citation>
    <scope>NUCLEOTIDE SEQUENCE</scope>
    <source>
        <strain evidence="1">CtNQV2</strain>
    </source>
</reference>
<organism evidence="1">
    <name type="scientific">Myoviridae sp. ctNQV2</name>
    <dbReference type="NCBI Taxonomy" id="2827683"/>
    <lineage>
        <taxon>Viruses</taxon>
        <taxon>Duplodnaviria</taxon>
        <taxon>Heunggongvirae</taxon>
        <taxon>Uroviricota</taxon>
        <taxon>Caudoviricetes</taxon>
    </lineage>
</organism>
<protein>
    <submittedName>
        <fullName evidence="1">Uncharacterized protein</fullName>
    </submittedName>
</protein>
<sequence>MENSFIIEEWVLEDVIDTLRQMKNYRDEVSTTETALDRSIANSKKLLENIKNTKPIFYSKFHKY</sequence>
<accession>A0A8S5RYQ0</accession>
<evidence type="ECO:0000313" key="1">
    <source>
        <dbReference type="EMBL" id="DAF43861.1"/>
    </source>
</evidence>
<name>A0A8S5RYQ0_9CAUD</name>
<proteinExistence type="predicted"/>
<dbReference type="EMBL" id="BK032510">
    <property type="protein sequence ID" value="DAF43861.1"/>
    <property type="molecule type" value="Genomic_DNA"/>
</dbReference>